<dbReference type="eggNOG" id="COG1053">
    <property type="taxonomic scope" value="Bacteria"/>
</dbReference>
<feature type="domain" description="FAD-dependent oxidoreductase 2 FAD-binding" evidence="7">
    <location>
        <begin position="85"/>
        <end position="570"/>
    </location>
</feature>
<dbReference type="Gene3D" id="3.90.700.10">
    <property type="entry name" value="Succinate dehydrogenase/fumarate reductase flavoprotein, catalytic domain"/>
    <property type="match status" value="1"/>
</dbReference>
<dbReference type="RefSeq" id="WP_012802595.1">
    <property type="nucleotide sequence ID" value="NC_013170.1"/>
</dbReference>
<dbReference type="InterPro" id="IPR006311">
    <property type="entry name" value="TAT_signal"/>
</dbReference>
<dbReference type="InterPro" id="IPR050315">
    <property type="entry name" value="FAD-oxidoreductase_2"/>
</dbReference>
<dbReference type="Gene3D" id="3.50.50.60">
    <property type="entry name" value="FAD/NAD(P)-binding domain"/>
    <property type="match status" value="1"/>
</dbReference>
<dbReference type="SUPFAM" id="SSF56425">
    <property type="entry name" value="Succinate dehydrogenase/fumarate reductase flavoprotein, catalytic domain"/>
    <property type="match status" value="1"/>
</dbReference>
<gene>
    <name evidence="8" type="ordered locus">Ccur_01750</name>
</gene>
<evidence type="ECO:0000256" key="4">
    <source>
        <dbReference type="ARBA" id="ARBA00023002"/>
    </source>
</evidence>
<sequence>MPTSFSLSRRNFLAGAGIAAASAAALGLSGCAQPKSASSKAQDSAKGSSTASGSTVGYDGTGTMPWLGEKPSISDSDVEETLNADVVVVGLGAAGVPAARAAAEAGAHVVALEASASLNSVASDMAIFGGQTQAKWGRGDGFLDKKTIVNMHMSECSHHCNQRIIEKYYTESGKALDWFVEASKDLYFSPETYSEIPAESQSNYMYPYFVPMLPSYDYTKEDMPCYPTSVGFSSLKTVMQDNLQVAVDKGADVRYNTKGVELITDDSGAVTGVYAQESKSSKYIKINAKSVIIATGDYLMNEDMMKFYAPQCIENGIKTLSLDMDSTGGYTNVGDGHKMGVWAGAAIEQWHAPMIHHMGGGAGADGRGVIGNNGYLWLNLRGERFMNEDVAGQQLENQVELQPQRKAYQFFDASWPEQLQYFPAAHGVACYYLESELPDYTASGLKINCRTAADIDQAVAENRCLKADTIDELLSKIDGMDVDTAKKSIERYNELAKAGSDEDFGKSSQRLFALENGPFYAAECGTALTLGNLGGFDSDEDCHVYNTNREQIKGLYTCGATQGGRFNVQYPISLKGLSCGMCMVYGKIAGENAAAGK</sequence>
<evidence type="ECO:0000313" key="9">
    <source>
        <dbReference type="Proteomes" id="UP000000954"/>
    </source>
</evidence>
<organism evidence="8 9">
    <name type="scientific">Cryptobacterium curtum (strain ATCC 700683 / DSM 15641 / CCUG 43107 / 12-3)</name>
    <dbReference type="NCBI Taxonomy" id="469378"/>
    <lineage>
        <taxon>Bacteria</taxon>
        <taxon>Bacillati</taxon>
        <taxon>Actinomycetota</taxon>
        <taxon>Coriobacteriia</taxon>
        <taxon>Eggerthellales</taxon>
        <taxon>Eggerthellaceae</taxon>
        <taxon>Cryptobacterium</taxon>
    </lineage>
</organism>
<dbReference type="InterPro" id="IPR019546">
    <property type="entry name" value="TAT_signal_bac_arc"/>
</dbReference>
<evidence type="ECO:0000256" key="3">
    <source>
        <dbReference type="ARBA" id="ARBA00022827"/>
    </source>
</evidence>
<dbReference type="PANTHER" id="PTHR43400">
    <property type="entry name" value="FUMARATE REDUCTASE"/>
    <property type="match status" value="1"/>
</dbReference>
<dbReference type="OrthoDB" id="3178130at2"/>
<keyword evidence="4" id="KW-0560">Oxidoreductase</keyword>
<feature type="signal peptide" evidence="6">
    <location>
        <begin position="1"/>
        <end position="23"/>
    </location>
</feature>
<feature type="region of interest" description="Disordered" evidence="5">
    <location>
        <begin position="34"/>
        <end position="57"/>
    </location>
</feature>
<dbReference type="GO" id="GO:0033765">
    <property type="term" value="F:steroid dehydrogenase activity, acting on the CH-CH group of donors"/>
    <property type="evidence" value="ECO:0007669"/>
    <property type="project" value="UniProtKB-ARBA"/>
</dbReference>
<evidence type="ECO:0000256" key="1">
    <source>
        <dbReference type="ARBA" id="ARBA00001974"/>
    </source>
</evidence>
<evidence type="ECO:0000259" key="7">
    <source>
        <dbReference type="Pfam" id="PF00890"/>
    </source>
</evidence>
<dbReference type="Proteomes" id="UP000000954">
    <property type="component" value="Chromosome"/>
</dbReference>
<reference evidence="8 9" key="1">
    <citation type="journal article" date="2009" name="Stand. Genomic Sci.">
        <title>Complete genome sequence of Cryptobacterium curtum type strain (12-3).</title>
        <authorList>
            <person name="Mavrommatis K."/>
            <person name="Pukall R."/>
            <person name="Rohde C."/>
            <person name="Chen F."/>
            <person name="Sims D."/>
            <person name="Brettin T."/>
            <person name="Kuske C."/>
            <person name="Detter J.C."/>
            <person name="Han C."/>
            <person name="Lapidus A."/>
            <person name="Copeland A."/>
            <person name="Glavina Del Rio T."/>
            <person name="Nolan M."/>
            <person name="Lucas S."/>
            <person name="Tice H."/>
            <person name="Cheng J.F."/>
            <person name="Bruce D."/>
            <person name="Goodwin L."/>
            <person name="Pitluck S."/>
            <person name="Ovchinnikova G."/>
            <person name="Pati A."/>
            <person name="Ivanova N."/>
            <person name="Chen A."/>
            <person name="Palaniappan K."/>
            <person name="Chain P."/>
            <person name="D'haeseleer P."/>
            <person name="Goker M."/>
            <person name="Bristow J."/>
            <person name="Eisen J.A."/>
            <person name="Markowitz V."/>
            <person name="Hugenholtz P."/>
            <person name="Rohde M."/>
            <person name="Klenk H.P."/>
            <person name="Kyrpides N.C."/>
        </authorList>
    </citation>
    <scope>NUCLEOTIDE SEQUENCE [LARGE SCALE GENOMIC DNA]</scope>
    <source>
        <strain evidence="9">ATCC 700683 / DSM 15641 / 12-3</strain>
    </source>
</reference>
<feature type="chain" id="PRO_5038673770" evidence="6">
    <location>
        <begin position="24"/>
        <end position="597"/>
    </location>
</feature>
<dbReference type="PANTHER" id="PTHR43400:SF7">
    <property type="entry name" value="FAD-DEPENDENT OXIDOREDUCTASE 2 FAD BINDING DOMAIN-CONTAINING PROTEIN"/>
    <property type="match status" value="1"/>
</dbReference>
<dbReference type="Pfam" id="PF00890">
    <property type="entry name" value="FAD_binding_2"/>
    <property type="match status" value="1"/>
</dbReference>
<evidence type="ECO:0000313" key="8">
    <source>
        <dbReference type="EMBL" id="ACU93906.1"/>
    </source>
</evidence>
<dbReference type="PROSITE" id="PS51318">
    <property type="entry name" value="TAT"/>
    <property type="match status" value="1"/>
</dbReference>
<dbReference type="NCBIfam" id="TIGR01409">
    <property type="entry name" value="TAT_signal_seq"/>
    <property type="match status" value="1"/>
</dbReference>
<keyword evidence="2" id="KW-0285">Flavoprotein</keyword>
<dbReference type="SUPFAM" id="SSF51905">
    <property type="entry name" value="FAD/NAD(P)-binding domain"/>
    <property type="match status" value="1"/>
</dbReference>
<dbReference type="STRING" id="469378.Ccur_01750"/>
<evidence type="ECO:0000256" key="6">
    <source>
        <dbReference type="SAM" id="SignalP"/>
    </source>
</evidence>
<dbReference type="HOGENOM" id="CLU_011398_4_3_11"/>
<dbReference type="KEGG" id="ccu:Ccur_01750"/>
<dbReference type="InterPro" id="IPR003953">
    <property type="entry name" value="FAD-dep_OxRdtase_2_FAD-bd"/>
</dbReference>
<dbReference type="InterPro" id="IPR027477">
    <property type="entry name" value="Succ_DH/fumarate_Rdtase_cat_sf"/>
</dbReference>
<proteinExistence type="predicted"/>
<evidence type="ECO:0000256" key="2">
    <source>
        <dbReference type="ARBA" id="ARBA00022630"/>
    </source>
</evidence>
<keyword evidence="9" id="KW-1185">Reference proteome</keyword>
<keyword evidence="3" id="KW-0274">FAD</keyword>
<comment type="cofactor">
    <cofactor evidence="1">
        <name>FAD</name>
        <dbReference type="ChEBI" id="CHEBI:57692"/>
    </cofactor>
</comment>
<name>C7MLV0_CRYCD</name>
<protein>
    <submittedName>
        <fullName evidence="8">Succinate dehydrogenase/fumarate reductase flavoprotein subunit</fullName>
    </submittedName>
</protein>
<dbReference type="EMBL" id="CP001682">
    <property type="protein sequence ID" value="ACU93906.1"/>
    <property type="molecule type" value="Genomic_DNA"/>
</dbReference>
<evidence type="ECO:0000256" key="5">
    <source>
        <dbReference type="SAM" id="MobiDB-lite"/>
    </source>
</evidence>
<keyword evidence="6" id="KW-0732">Signal</keyword>
<accession>C7MLV0</accession>
<dbReference type="InterPro" id="IPR036188">
    <property type="entry name" value="FAD/NAD-bd_sf"/>
</dbReference>
<dbReference type="AlphaFoldDB" id="C7MLV0"/>
<feature type="compositionally biased region" description="Low complexity" evidence="5">
    <location>
        <begin position="34"/>
        <end position="55"/>
    </location>
</feature>